<dbReference type="InterPro" id="IPR029034">
    <property type="entry name" value="Cystine-knot_cytokine"/>
</dbReference>
<dbReference type="GO" id="GO:0008083">
    <property type="term" value="F:growth factor activity"/>
    <property type="evidence" value="ECO:0007669"/>
    <property type="project" value="TreeGrafter"/>
</dbReference>
<dbReference type="GO" id="GO:0021556">
    <property type="term" value="P:central nervous system formation"/>
    <property type="evidence" value="ECO:0007669"/>
    <property type="project" value="TreeGrafter"/>
</dbReference>
<dbReference type="InterPro" id="IPR052444">
    <property type="entry name" value="Spz/Toll_ligand-like"/>
</dbReference>
<gene>
    <name evidence="5" type="primary">spz3</name>
    <name evidence="5" type="ORF">CEXT_742281</name>
</gene>
<keyword evidence="2" id="KW-1015">Disulfide bond</keyword>
<dbReference type="InterPro" id="IPR032104">
    <property type="entry name" value="Spaetzle"/>
</dbReference>
<evidence type="ECO:0000313" key="6">
    <source>
        <dbReference type="Proteomes" id="UP001054945"/>
    </source>
</evidence>
<dbReference type="AlphaFoldDB" id="A0AAV4NSG3"/>
<evidence type="ECO:0000313" key="5">
    <source>
        <dbReference type="EMBL" id="GIX87940.1"/>
    </source>
</evidence>
<evidence type="ECO:0000256" key="1">
    <source>
        <dbReference type="ARBA" id="ARBA00022729"/>
    </source>
</evidence>
<dbReference type="EMBL" id="BPLR01003722">
    <property type="protein sequence ID" value="GIX87940.1"/>
    <property type="molecule type" value="Genomic_DNA"/>
</dbReference>
<comment type="caution">
    <text evidence="5">The sequence shown here is derived from an EMBL/GenBank/DDBJ whole genome shotgun (WGS) entry which is preliminary data.</text>
</comment>
<dbReference type="SUPFAM" id="SSF57501">
    <property type="entry name" value="Cystine-knot cytokines"/>
    <property type="match status" value="1"/>
</dbReference>
<dbReference type="GO" id="GO:0005615">
    <property type="term" value="C:extracellular space"/>
    <property type="evidence" value="ECO:0007669"/>
    <property type="project" value="UniProtKB-ARBA"/>
</dbReference>
<name>A0AAV4NSG3_CAEEX</name>
<evidence type="ECO:0000256" key="2">
    <source>
        <dbReference type="ARBA" id="ARBA00023157"/>
    </source>
</evidence>
<keyword evidence="3" id="KW-0325">Glycoprotein</keyword>
<evidence type="ECO:0000256" key="3">
    <source>
        <dbReference type="ARBA" id="ARBA00023180"/>
    </source>
</evidence>
<sequence>MTRRYWKRIDACESSVEIVTPYWASNSAGKLRAIVNTQHLQQAIHQEVCQSTQTKSVLVIVHEQKYKWHRLLAYDPERL</sequence>
<dbReference type="PANTHER" id="PTHR23199:SF13">
    <property type="entry name" value="PROTEIN SPAETZLE 3"/>
    <property type="match status" value="1"/>
</dbReference>
<dbReference type="Proteomes" id="UP001054945">
    <property type="component" value="Unassembled WGS sequence"/>
</dbReference>
<reference evidence="5 6" key="1">
    <citation type="submission" date="2021-06" db="EMBL/GenBank/DDBJ databases">
        <title>Caerostris extrusa draft genome.</title>
        <authorList>
            <person name="Kono N."/>
            <person name="Arakawa K."/>
        </authorList>
    </citation>
    <scope>NUCLEOTIDE SEQUENCE [LARGE SCALE GENOMIC DNA]</scope>
</reference>
<accession>A0AAV4NSG3</accession>
<proteinExistence type="predicted"/>
<dbReference type="GO" id="GO:0005121">
    <property type="term" value="F:Toll binding"/>
    <property type="evidence" value="ECO:0007669"/>
    <property type="project" value="TreeGrafter"/>
</dbReference>
<keyword evidence="1" id="KW-0732">Signal</keyword>
<dbReference type="Pfam" id="PF16077">
    <property type="entry name" value="Spaetzle"/>
    <property type="match status" value="1"/>
</dbReference>
<dbReference type="PANTHER" id="PTHR23199">
    <property type="entry name" value="NEUROTROPHIN 1-RELATED"/>
    <property type="match status" value="1"/>
</dbReference>
<dbReference type="GO" id="GO:0045087">
    <property type="term" value="P:innate immune response"/>
    <property type="evidence" value="ECO:0007669"/>
    <property type="project" value="TreeGrafter"/>
</dbReference>
<protein>
    <submittedName>
        <fullName evidence="5">Protein spaetzle 3</fullName>
    </submittedName>
</protein>
<dbReference type="Gene3D" id="2.10.90.10">
    <property type="entry name" value="Cystine-knot cytokines"/>
    <property type="match status" value="1"/>
</dbReference>
<feature type="domain" description="Spaetzle" evidence="4">
    <location>
        <begin position="11"/>
        <end position="76"/>
    </location>
</feature>
<organism evidence="5 6">
    <name type="scientific">Caerostris extrusa</name>
    <name type="common">Bark spider</name>
    <name type="synonym">Caerostris bankana</name>
    <dbReference type="NCBI Taxonomy" id="172846"/>
    <lineage>
        <taxon>Eukaryota</taxon>
        <taxon>Metazoa</taxon>
        <taxon>Ecdysozoa</taxon>
        <taxon>Arthropoda</taxon>
        <taxon>Chelicerata</taxon>
        <taxon>Arachnida</taxon>
        <taxon>Araneae</taxon>
        <taxon>Araneomorphae</taxon>
        <taxon>Entelegynae</taxon>
        <taxon>Araneoidea</taxon>
        <taxon>Araneidae</taxon>
        <taxon>Caerostris</taxon>
    </lineage>
</organism>
<evidence type="ECO:0000259" key="4">
    <source>
        <dbReference type="Pfam" id="PF16077"/>
    </source>
</evidence>
<keyword evidence="6" id="KW-1185">Reference proteome</keyword>